<dbReference type="Proteomes" id="UP001249851">
    <property type="component" value="Unassembled WGS sequence"/>
</dbReference>
<comment type="caution">
    <text evidence="1">Lacks conserved residue(s) required for the propagation of feature annotation.</text>
</comment>
<evidence type="ECO:0000256" key="1">
    <source>
        <dbReference type="PROSITE-ProRule" id="PRU00076"/>
    </source>
</evidence>
<proteinExistence type="predicted"/>
<dbReference type="InterPro" id="IPR000742">
    <property type="entry name" value="EGF"/>
</dbReference>
<dbReference type="AlphaFoldDB" id="A0AAD9QEI3"/>
<evidence type="ECO:0000313" key="3">
    <source>
        <dbReference type="EMBL" id="KAK2559807.1"/>
    </source>
</evidence>
<feature type="disulfide bond" evidence="1">
    <location>
        <begin position="17"/>
        <end position="34"/>
    </location>
</feature>
<evidence type="ECO:0000313" key="4">
    <source>
        <dbReference type="Proteomes" id="UP001249851"/>
    </source>
</evidence>
<evidence type="ECO:0000259" key="2">
    <source>
        <dbReference type="PROSITE" id="PS50026"/>
    </source>
</evidence>
<name>A0AAD9QEI3_ACRCE</name>
<organism evidence="3 4">
    <name type="scientific">Acropora cervicornis</name>
    <name type="common">Staghorn coral</name>
    <dbReference type="NCBI Taxonomy" id="6130"/>
    <lineage>
        <taxon>Eukaryota</taxon>
        <taxon>Metazoa</taxon>
        <taxon>Cnidaria</taxon>
        <taxon>Anthozoa</taxon>
        <taxon>Hexacorallia</taxon>
        <taxon>Scleractinia</taxon>
        <taxon>Astrocoeniina</taxon>
        <taxon>Acroporidae</taxon>
        <taxon>Acropora</taxon>
    </lineage>
</organism>
<reference evidence="3" key="2">
    <citation type="journal article" date="2023" name="Science">
        <title>Genomic signatures of disease resistance in endangered staghorn corals.</title>
        <authorList>
            <person name="Vollmer S.V."/>
            <person name="Selwyn J.D."/>
            <person name="Despard B.A."/>
            <person name="Roesel C.L."/>
        </authorList>
    </citation>
    <scope>NUCLEOTIDE SEQUENCE</scope>
    <source>
        <strain evidence="3">K2</strain>
    </source>
</reference>
<dbReference type="Gene3D" id="2.10.25.10">
    <property type="entry name" value="Laminin"/>
    <property type="match status" value="1"/>
</dbReference>
<sequence length="182" mass="20486">MLTSGGQLQTPCSSWPCKNKGKCLPLYGENNYKCLCKGFKGKNCENEHRLQDSVIIGGNLTYFVMLTNWLKPVVEINGSENRFKNDSMAFLFSLKNPTNNPLKLHQIDNSSSHSVRDYASEGPCFGSSWDLCIEDCANMSSRSHEHLGHTYTVPSGIKNEPFFTGSNHYRGNEIETFYEIAQ</sequence>
<dbReference type="EMBL" id="JARQWQ010000038">
    <property type="protein sequence ID" value="KAK2559807.1"/>
    <property type="molecule type" value="Genomic_DNA"/>
</dbReference>
<dbReference type="PROSITE" id="PS50026">
    <property type="entry name" value="EGF_3"/>
    <property type="match status" value="1"/>
</dbReference>
<comment type="caution">
    <text evidence="3">The sequence shown here is derived from an EMBL/GenBank/DDBJ whole genome shotgun (WGS) entry which is preliminary data.</text>
</comment>
<dbReference type="SUPFAM" id="SSF57196">
    <property type="entry name" value="EGF/Laminin"/>
    <property type="match status" value="1"/>
</dbReference>
<feature type="domain" description="EGF-like" evidence="2">
    <location>
        <begin position="8"/>
        <end position="45"/>
    </location>
</feature>
<keyword evidence="4" id="KW-1185">Reference proteome</keyword>
<reference evidence="3" key="1">
    <citation type="journal article" date="2023" name="G3 (Bethesda)">
        <title>Whole genome assembly and annotation of the endangered Caribbean coral Acropora cervicornis.</title>
        <authorList>
            <person name="Selwyn J.D."/>
            <person name="Vollmer S.V."/>
        </authorList>
    </citation>
    <scope>NUCLEOTIDE SEQUENCE</scope>
    <source>
        <strain evidence="3">K2</strain>
    </source>
</reference>
<keyword evidence="1" id="KW-1015">Disulfide bond</keyword>
<dbReference type="CDD" id="cd00054">
    <property type="entry name" value="EGF_CA"/>
    <property type="match status" value="1"/>
</dbReference>
<gene>
    <name evidence="3" type="ORF">P5673_017356</name>
</gene>
<accession>A0AAD9QEI3</accession>
<protein>
    <recommendedName>
        <fullName evidence="2">EGF-like domain-containing protein</fullName>
    </recommendedName>
</protein>
<keyword evidence="1" id="KW-0245">EGF-like domain</keyword>